<evidence type="ECO:0008006" key="9">
    <source>
        <dbReference type="Google" id="ProtNLM"/>
    </source>
</evidence>
<dbReference type="PANTHER" id="PTHR43791">
    <property type="entry name" value="PERMEASE-RELATED"/>
    <property type="match status" value="1"/>
</dbReference>
<organism evidence="7 8">
    <name type="scientific">Apiospora kogelbergensis</name>
    <dbReference type="NCBI Taxonomy" id="1337665"/>
    <lineage>
        <taxon>Eukaryota</taxon>
        <taxon>Fungi</taxon>
        <taxon>Dikarya</taxon>
        <taxon>Ascomycota</taxon>
        <taxon>Pezizomycotina</taxon>
        <taxon>Sordariomycetes</taxon>
        <taxon>Xylariomycetidae</taxon>
        <taxon>Amphisphaeriales</taxon>
        <taxon>Apiosporaceae</taxon>
        <taxon>Apiospora</taxon>
    </lineage>
</organism>
<comment type="subcellular location">
    <subcellularLocation>
        <location evidence="1">Membrane</location>
        <topology evidence="1">Multi-pass membrane protein</topology>
    </subcellularLocation>
</comment>
<evidence type="ECO:0000313" key="8">
    <source>
        <dbReference type="Proteomes" id="UP001392437"/>
    </source>
</evidence>
<gene>
    <name evidence="7" type="ORF">PG999_002976</name>
</gene>
<sequence>MGYHQDLVSTEGDGVNVGGWSVRHLLWPKKANGVHDSSEDRAAHAATVETDWSAEEERALVRKLDMRVLFPCFLVYFFGYLDRGNMGNVKILQPGTDHNISKALHLVGRDFNWAVSVTYFPVVFCLIPSNLIVKKASSQWESIRGKLNGVKGLDSWQWVFIIEGAVTILMALPAYFLLLTFPETSVALNERRKKSTRQIPNRKQAYKTWDWAAARAVLGRPSTYIFFVSFHSMSLVGISQAIFTPTILHEFVGFSPQKANVFMAFIYFYTIPLYWCFPRHSDWTRERMWHFVLPILFALPCYATWTHASAQRSFGGMSGLSIYGLAYLGHLTSIAQPVMLSYRSSTLYGSTEQAVGGGLQIASQYLASIISPQMYPDSDAPWYLPAFTATVCLLSLCVLLYLSLPAVLLWEAKGRKAKYGHAMPRQAIEDAKRSQAAALRLHRCAQSEDDDKKNLTQVVVV</sequence>
<feature type="transmembrane region" description="Helical" evidence="6">
    <location>
        <begin position="289"/>
        <end position="308"/>
    </location>
</feature>
<name>A0AAW0R9Z6_9PEZI</name>
<dbReference type="InterPro" id="IPR036259">
    <property type="entry name" value="MFS_trans_sf"/>
</dbReference>
<evidence type="ECO:0000256" key="2">
    <source>
        <dbReference type="ARBA" id="ARBA00022448"/>
    </source>
</evidence>
<proteinExistence type="predicted"/>
<evidence type="ECO:0000256" key="4">
    <source>
        <dbReference type="ARBA" id="ARBA00022989"/>
    </source>
</evidence>
<dbReference type="SUPFAM" id="SSF103473">
    <property type="entry name" value="MFS general substrate transporter"/>
    <property type="match status" value="1"/>
</dbReference>
<dbReference type="Gene3D" id="1.20.1250.20">
    <property type="entry name" value="MFS general substrate transporter like domains"/>
    <property type="match status" value="2"/>
</dbReference>
<feature type="transmembrane region" description="Helical" evidence="6">
    <location>
        <begin position="154"/>
        <end position="178"/>
    </location>
</feature>
<evidence type="ECO:0000313" key="7">
    <source>
        <dbReference type="EMBL" id="KAK8130596.1"/>
    </source>
</evidence>
<evidence type="ECO:0000256" key="3">
    <source>
        <dbReference type="ARBA" id="ARBA00022692"/>
    </source>
</evidence>
<dbReference type="GO" id="GO:0022857">
    <property type="term" value="F:transmembrane transporter activity"/>
    <property type="evidence" value="ECO:0007669"/>
    <property type="project" value="InterPro"/>
</dbReference>
<dbReference type="Pfam" id="PF07690">
    <property type="entry name" value="MFS_1"/>
    <property type="match status" value="1"/>
</dbReference>
<comment type="caution">
    <text evidence="7">The sequence shown here is derived from an EMBL/GenBank/DDBJ whole genome shotgun (WGS) entry which is preliminary data.</text>
</comment>
<feature type="transmembrane region" description="Helical" evidence="6">
    <location>
        <begin position="260"/>
        <end position="277"/>
    </location>
</feature>
<keyword evidence="4 6" id="KW-1133">Transmembrane helix</keyword>
<evidence type="ECO:0000256" key="5">
    <source>
        <dbReference type="ARBA" id="ARBA00023136"/>
    </source>
</evidence>
<dbReference type="InterPro" id="IPR011701">
    <property type="entry name" value="MFS"/>
</dbReference>
<accession>A0AAW0R9Z6</accession>
<dbReference type="Proteomes" id="UP001392437">
    <property type="component" value="Unassembled WGS sequence"/>
</dbReference>
<dbReference type="AlphaFoldDB" id="A0AAW0R9Z6"/>
<keyword evidence="8" id="KW-1185">Reference proteome</keyword>
<protein>
    <recommendedName>
        <fullName evidence="9">MFS general substrate transporter</fullName>
    </recommendedName>
</protein>
<dbReference type="EMBL" id="JAQQWP010000002">
    <property type="protein sequence ID" value="KAK8130596.1"/>
    <property type="molecule type" value="Genomic_DNA"/>
</dbReference>
<feature type="transmembrane region" description="Helical" evidence="6">
    <location>
        <begin position="382"/>
        <end position="410"/>
    </location>
</feature>
<evidence type="ECO:0000256" key="1">
    <source>
        <dbReference type="ARBA" id="ARBA00004141"/>
    </source>
</evidence>
<feature type="transmembrane region" description="Helical" evidence="6">
    <location>
        <begin position="224"/>
        <end position="248"/>
    </location>
</feature>
<reference evidence="7 8" key="1">
    <citation type="submission" date="2023-01" db="EMBL/GenBank/DDBJ databases">
        <title>Analysis of 21 Apiospora genomes using comparative genomics revels a genus with tremendous synthesis potential of carbohydrate active enzymes and secondary metabolites.</title>
        <authorList>
            <person name="Sorensen T."/>
        </authorList>
    </citation>
    <scope>NUCLEOTIDE SEQUENCE [LARGE SCALE GENOMIC DNA]</scope>
    <source>
        <strain evidence="7 8">CBS 117206</strain>
    </source>
</reference>
<feature type="transmembrane region" description="Helical" evidence="6">
    <location>
        <begin position="111"/>
        <end position="133"/>
    </location>
</feature>
<keyword evidence="3 6" id="KW-0812">Transmembrane</keyword>
<evidence type="ECO:0000256" key="6">
    <source>
        <dbReference type="SAM" id="Phobius"/>
    </source>
</evidence>
<dbReference type="PANTHER" id="PTHR43791:SF36">
    <property type="entry name" value="TRANSPORTER, PUTATIVE (AFU_ORTHOLOGUE AFUA_6G08340)-RELATED"/>
    <property type="match status" value="1"/>
</dbReference>
<dbReference type="GO" id="GO:0016020">
    <property type="term" value="C:membrane"/>
    <property type="evidence" value="ECO:0007669"/>
    <property type="project" value="UniProtKB-SubCell"/>
</dbReference>
<keyword evidence="5 6" id="KW-0472">Membrane</keyword>
<keyword evidence="2" id="KW-0813">Transport</keyword>